<proteinExistence type="predicted"/>
<gene>
    <name evidence="1" type="ORF">GMARGA_LOCUS28060</name>
</gene>
<dbReference type="Proteomes" id="UP000789901">
    <property type="component" value="Unassembled WGS sequence"/>
</dbReference>
<protein>
    <submittedName>
        <fullName evidence="1">43707_t:CDS:1</fullName>
    </submittedName>
</protein>
<organism evidence="1 2">
    <name type="scientific">Gigaspora margarita</name>
    <dbReference type="NCBI Taxonomy" id="4874"/>
    <lineage>
        <taxon>Eukaryota</taxon>
        <taxon>Fungi</taxon>
        <taxon>Fungi incertae sedis</taxon>
        <taxon>Mucoromycota</taxon>
        <taxon>Glomeromycotina</taxon>
        <taxon>Glomeromycetes</taxon>
        <taxon>Diversisporales</taxon>
        <taxon>Gigasporaceae</taxon>
        <taxon>Gigaspora</taxon>
    </lineage>
</organism>
<name>A0ABN7W9A1_GIGMA</name>
<dbReference type="EMBL" id="CAJVQB010035265">
    <property type="protein sequence ID" value="CAG8822303.1"/>
    <property type="molecule type" value="Genomic_DNA"/>
</dbReference>
<sequence length="433" mass="49180">MVKIDFYLKITEEAKEKRLETLTKRQEPDSDFTGSKTGKEYLRGFLARMTSHARLLRQEIAQNKKIKSHHGSNYDIRCWSCDRYTLSSSALARPTSSSSSLVSGIGTSTAQELMNKSNADSSSTGVDYKKATNNSQTGDYQAEILQYDKKSANKLTKFHKGRDYSVSYDENGRKEVYTIYSPEMRQLIFAKDMEDGIVPPEAECRLVKEGDEVEKSILNFNRKNNAGRFKPFDPNEIPMFTKEDEVDTSKIQEIKGDEEAYLGSVKGKKKGEVDNDFSSKSQRQVIPKKESQGYNEWVNRGSVEQGLNAVRTGQTNRFTCGGVKHFGNTGETVRETLIYDGGGTYTRIIERNGREMVEFKELRTFEEVFFLEIMDAVMELSSIRQSISEVDSGQRAGFATKVEYQNTNTGEYICEILQYDRSGGYRYDCITGR</sequence>
<evidence type="ECO:0000313" key="2">
    <source>
        <dbReference type="Proteomes" id="UP000789901"/>
    </source>
</evidence>
<keyword evidence="2" id="KW-1185">Reference proteome</keyword>
<reference evidence="1 2" key="1">
    <citation type="submission" date="2021-06" db="EMBL/GenBank/DDBJ databases">
        <authorList>
            <person name="Kallberg Y."/>
            <person name="Tangrot J."/>
            <person name="Rosling A."/>
        </authorList>
    </citation>
    <scope>NUCLEOTIDE SEQUENCE [LARGE SCALE GENOMIC DNA]</scope>
    <source>
        <strain evidence="1 2">120-4 pot B 10/14</strain>
    </source>
</reference>
<evidence type="ECO:0000313" key="1">
    <source>
        <dbReference type="EMBL" id="CAG8822303.1"/>
    </source>
</evidence>
<feature type="non-terminal residue" evidence="1">
    <location>
        <position position="433"/>
    </location>
</feature>
<comment type="caution">
    <text evidence="1">The sequence shown here is derived from an EMBL/GenBank/DDBJ whole genome shotgun (WGS) entry which is preliminary data.</text>
</comment>
<accession>A0ABN7W9A1</accession>